<feature type="domain" description="Alpha/beta hydrolase fold-3" evidence="5">
    <location>
        <begin position="110"/>
        <end position="323"/>
    </location>
</feature>
<dbReference type="GO" id="GO:0016787">
    <property type="term" value="F:hydrolase activity"/>
    <property type="evidence" value="ECO:0007669"/>
    <property type="project" value="UniProtKB-KW"/>
</dbReference>
<evidence type="ECO:0000313" key="7">
    <source>
        <dbReference type="Proteomes" id="UP000800094"/>
    </source>
</evidence>
<comment type="similarity">
    <text evidence="1">Belongs to the 'GDXG' lipolytic enzyme family.</text>
</comment>
<dbReference type="PANTHER" id="PTHR48081">
    <property type="entry name" value="AB HYDROLASE SUPERFAMILY PROTEIN C4A8.06C"/>
    <property type="match status" value="1"/>
</dbReference>
<dbReference type="RefSeq" id="XP_033678182.1">
    <property type="nucleotide sequence ID" value="XM_033819419.1"/>
</dbReference>
<dbReference type="AlphaFoldDB" id="A0A6A6HZI0"/>
<dbReference type="InterPro" id="IPR033140">
    <property type="entry name" value="Lipase_GDXG_put_SER_AS"/>
</dbReference>
<evidence type="ECO:0000313" key="6">
    <source>
        <dbReference type="EMBL" id="KAF2243178.1"/>
    </source>
</evidence>
<dbReference type="Pfam" id="PF07859">
    <property type="entry name" value="Abhydrolase_3"/>
    <property type="match status" value="1"/>
</dbReference>
<dbReference type="OrthoDB" id="2152029at2759"/>
<name>A0A6A6HZI0_9PLEO</name>
<dbReference type="PROSITE" id="PS01174">
    <property type="entry name" value="LIPASE_GDXG_SER"/>
    <property type="match status" value="1"/>
</dbReference>
<dbReference type="GeneID" id="54572749"/>
<accession>A0A6A6HZI0</accession>
<proteinExistence type="inferred from homology"/>
<evidence type="ECO:0000256" key="1">
    <source>
        <dbReference type="ARBA" id="ARBA00010515"/>
    </source>
</evidence>
<evidence type="ECO:0000256" key="3">
    <source>
        <dbReference type="PROSITE-ProRule" id="PRU10038"/>
    </source>
</evidence>
<dbReference type="InterPro" id="IPR013094">
    <property type="entry name" value="AB_hydrolase_3"/>
</dbReference>
<gene>
    <name evidence="6" type="ORF">BU26DRAFT_112552</name>
</gene>
<dbReference type="Proteomes" id="UP000800094">
    <property type="component" value="Unassembled WGS sequence"/>
</dbReference>
<keyword evidence="2 6" id="KW-0378">Hydrolase</keyword>
<sequence>MAQTSPSPGFLSLATLFGGIASTAIARLLSYPFRSRRAPTFHKDVLYAAVRAMLYRLTIPQSRYINASTTQRHLQLCKDKGEEPKTIEVDGKDGKAVAHWLGSPDAEHVVLYAHGGGYTQPASPGHLEYFYKLVQDMNAQPRPSSFAVVVLAYTLAPEARYPHQLREAAIMLSHLINDASKSPSKILLSGDSAGGGLVFSLLSHLLHPHPHVPEVKLSAPLAGAFLYSSWVSFRTDHDSFTRNAHIDVLVPNVLRRWSAMYMSKSNDDPETDPGPISGDSYSEPASNDPAWWHGMHRVVSNVLVWAGGDEVLVDGMRDFDRDFRKGWETGGGDAENVLFVEIPRGAHIGPILENMISKRKANDQMMIEEWLKARLDS</sequence>
<reference evidence="6" key="1">
    <citation type="journal article" date="2020" name="Stud. Mycol.">
        <title>101 Dothideomycetes genomes: a test case for predicting lifestyles and emergence of pathogens.</title>
        <authorList>
            <person name="Haridas S."/>
            <person name="Albert R."/>
            <person name="Binder M."/>
            <person name="Bloem J."/>
            <person name="Labutti K."/>
            <person name="Salamov A."/>
            <person name="Andreopoulos B."/>
            <person name="Baker S."/>
            <person name="Barry K."/>
            <person name="Bills G."/>
            <person name="Bluhm B."/>
            <person name="Cannon C."/>
            <person name="Castanera R."/>
            <person name="Culley D."/>
            <person name="Daum C."/>
            <person name="Ezra D."/>
            <person name="Gonzalez J."/>
            <person name="Henrissat B."/>
            <person name="Kuo A."/>
            <person name="Liang C."/>
            <person name="Lipzen A."/>
            <person name="Lutzoni F."/>
            <person name="Magnuson J."/>
            <person name="Mondo S."/>
            <person name="Nolan M."/>
            <person name="Ohm R."/>
            <person name="Pangilinan J."/>
            <person name="Park H.-J."/>
            <person name="Ramirez L."/>
            <person name="Alfaro M."/>
            <person name="Sun H."/>
            <person name="Tritt A."/>
            <person name="Yoshinaga Y."/>
            <person name="Zwiers L.-H."/>
            <person name="Turgeon B."/>
            <person name="Goodwin S."/>
            <person name="Spatafora J."/>
            <person name="Crous P."/>
            <person name="Grigoriev I."/>
        </authorList>
    </citation>
    <scope>NUCLEOTIDE SEQUENCE</scope>
    <source>
        <strain evidence="6">CBS 122368</strain>
    </source>
</reference>
<evidence type="ECO:0000256" key="4">
    <source>
        <dbReference type="SAM" id="MobiDB-lite"/>
    </source>
</evidence>
<keyword evidence="7" id="KW-1185">Reference proteome</keyword>
<dbReference type="InterPro" id="IPR050300">
    <property type="entry name" value="GDXG_lipolytic_enzyme"/>
</dbReference>
<dbReference type="EMBL" id="ML987205">
    <property type="protein sequence ID" value="KAF2243178.1"/>
    <property type="molecule type" value="Genomic_DNA"/>
</dbReference>
<protein>
    <submittedName>
        <fullName evidence="6">Alpha/beta-hydrolase</fullName>
    </submittedName>
</protein>
<dbReference type="SUPFAM" id="SSF53474">
    <property type="entry name" value="alpha/beta-Hydrolases"/>
    <property type="match status" value="1"/>
</dbReference>
<dbReference type="InterPro" id="IPR029058">
    <property type="entry name" value="AB_hydrolase_fold"/>
</dbReference>
<feature type="active site" evidence="3">
    <location>
        <position position="192"/>
    </location>
</feature>
<dbReference type="Gene3D" id="3.40.50.1820">
    <property type="entry name" value="alpha/beta hydrolase"/>
    <property type="match status" value="1"/>
</dbReference>
<evidence type="ECO:0000256" key="2">
    <source>
        <dbReference type="ARBA" id="ARBA00022801"/>
    </source>
</evidence>
<feature type="region of interest" description="Disordered" evidence="4">
    <location>
        <begin position="264"/>
        <end position="283"/>
    </location>
</feature>
<dbReference type="PANTHER" id="PTHR48081:SF31">
    <property type="entry name" value="STERYL ACETYL HYDROLASE MUG81-RELATED"/>
    <property type="match status" value="1"/>
</dbReference>
<organism evidence="6 7">
    <name type="scientific">Trematosphaeria pertusa</name>
    <dbReference type="NCBI Taxonomy" id="390896"/>
    <lineage>
        <taxon>Eukaryota</taxon>
        <taxon>Fungi</taxon>
        <taxon>Dikarya</taxon>
        <taxon>Ascomycota</taxon>
        <taxon>Pezizomycotina</taxon>
        <taxon>Dothideomycetes</taxon>
        <taxon>Pleosporomycetidae</taxon>
        <taxon>Pleosporales</taxon>
        <taxon>Massarineae</taxon>
        <taxon>Trematosphaeriaceae</taxon>
        <taxon>Trematosphaeria</taxon>
    </lineage>
</organism>
<evidence type="ECO:0000259" key="5">
    <source>
        <dbReference type="Pfam" id="PF07859"/>
    </source>
</evidence>